<evidence type="ECO:0000256" key="1">
    <source>
        <dbReference type="ARBA" id="ARBA00000073"/>
    </source>
</evidence>
<dbReference type="CDD" id="cd00165">
    <property type="entry name" value="S4"/>
    <property type="match status" value="1"/>
</dbReference>
<reference evidence="9 10" key="1">
    <citation type="submission" date="2017-10" db="EMBL/GenBank/DDBJ databases">
        <title>Sedimentibacterium mangrovi gen. nov., sp. nov., a novel member of family Phyllobacteriacea isolated from mangrove sediment.</title>
        <authorList>
            <person name="Liao H."/>
            <person name="Tian Y."/>
        </authorList>
    </citation>
    <scope>NUCLEOTIDE SEQUENCE [LARGE SCALE GENOMIC DNA]</scope>
    <source>
        <strain evidence="9 10">X9-2-2</strain>
    </source>
</reference>
<accession>A0A2G1QL68</accession>
<dbReference type="GO" id="GO:0120159">
    <property type="term" value="F:rRNA pseudouridine synthase activity"/>
    <property type="evidence" value="ECO:0007669"/>
    <property type="project" value="UniProtKB-ARBA"/>
</dbReference>
<dbReference type="SUPFAM" id="SSF55120">
    <property type="entry name" value="Pseudouridine synthase"/>
    <property type="match status" value="1"/>
</dbReference>
<protein>
    <recommendedName>
        <fullName evidence="6">Pseudouridine synthase</fullName>
        <ecNumber evidence="6">5.4.99.-</ecNumber>
    </recommendedName>
</protein>
<dbReference type="InterPro" id="IPR018496">
    <property type="entry name" value="PsdUridine_synth_RsuA/RluB_CS"/>
</dbReference>
<evidence type="ECO:0000313" key="10">
    <source>
        <dbReference type="Proteomes" id="UP000221168"/>
    </source>
</evidence>
<feature type="region of interest" description="Disordered" evidence="7">
    <location>
        <begin position="1"/>
        <end position="50"/>
    </location>
</feature>
<dbReference type="FunFam" id="3.10.290.10:FF:000003">
    <property type="entry name" value="Pseudouridine synthase"/>
    <property type="match status" value="1"/>
</dbReference>
<keyword evidence="10" id="KW-1185">Reference proteome</keyword>
<feature type="compositionally biased region" description="Basic and acidic residues" evidence="7">
    <location>
        <begin position="308"/>
        <end position="352"/>
    </location>
</feature>
<dbReference type="InterPro" id="IPR042092">
    <property type="entry name" value="PsdUridine_s_RsuA/RluB/E/F_cat"/>
</dbReference>
<feature type="region of interest" description="Disordered" evidence="7">
    <location>
        <begin position="297"/>
        <end position="535"/>
    </location>
</feature>
<dbReference type="SUPFAM" id="SSF55174">
    <property type="entry name" value="Alpha-L RNA-binding motif"/>
    <property type="match status" value="1"/>
</dbReference>
<comment type="caution">
    <text evidence="9">The sequence shown here is derived from an EMBL/GenBank/DDBJ whole genome shotgun (WGS) entry which is preliminary data.</text>
</comment>
<dbReference type="InterPro" id="IPR006145">
    <property type="entry name" value="PsdUridine_synth_RsuA/RluA"/>
</dbReference>
<dbReference type="NCBIfam" id="TIGR00093">
    <property type="entry name" value="pseudouridine synthase"/>
    <property type="match status" value="1"/>
</dbReference>
<dbReference type="PANTHER" id="PTHR47683:SF3">
    <property type="entry name" value="RIBOSOMAL LARGE SUBUNIT PSEUDOURIDINE SYNTHASE B"/>
    <property type="match status" value="1"/>
</dbReference>
<dbReference type="EC" id="5.4.99.-" evidence="6"/>
<dbReference type="InterPro" id="IPR036986">
    <property type="entry name" value="S4_RNA-bd_sf"/>
</dbReference>
<dbReference type="PANTHER" id="PTHR47683">
    <property type="entry name" value="PSEUDOURIDINE SYNTHASE FAMILY PROTEIN-RELATED"/>
    <property type="match status" value="1"/>
</dbReference>
<comment type="catalytic activity">
    <reaction evidence="1">
        <text>a uridine in RNA = a pseudouridine in RNA</text>
        <dbReference type="Rhea" id="RHEA:48348"/>
        <dbReference type="Rhea" id="RHEA-COMP:12068"/>
        <dbReference type="Rhea" id="RHEA-COMP:12069"/>
        <dbReference type="ChEBI" id="CHEBI:65314"/>
        <dbReference type="ChEBI" id="CHEBI:65315"/>
    </reaction>
</comment>
<dbReference type="Gene3D" id="3.10.290.10">
    <property type="entry name" value="RNA-binding S4 domain"/>
    <property type="match status" value="1"/>
</dbReference>
<feature type="compositionally biased region" description="Low complexity" evidence="7">
    <location>
        <begin position="464"/>
        <end position="474"/>
    </location>
</feature>
<dbReference type="PROSITE" id="PS01149">
    <property type="entry name" value="PSI_RSU"/>
    <property type="match status" value="1"/>
</dbReference>
<dbReference type="Pfam" id="PF00849">
    <property type="entry name" value="PseudoU_synth_2"/>
    <property type="match status" value="1"/>
</dbReference>
<dbReference type="RefSeq" id="WP_099307145.1">
    <property type="nucleotide sequence ID" value="NZ_PDVP01000009.1"/>
</dbReference>
<feature type="domain" description="RNA-binding S4" evidence="8">
    <location>
        <begin position="51"/>
        <end position="112"/>
    </location>
</feature>
<keyword evidence="3 5" id="KW-0694">RNA-binding</keyword>
<keyword evidence="4 6" id="KW-0413">Isomerase</keyword>
<dbReference type="Pfam" id="PF01479">
    <property type="entry name" value="S4"/>
    <property type="match status" value="1"/>
</dbReference>
<feature type="compositionally biased region" description="Gly residues" evidence="7">
    <location>
        <begin position="489"/>
        <end position="510"/>
    </location>
</feature>
<feature type="compositionally biased region" description="Basic and acidic residues" evidence="7">
    <location>
        <begin position="478"/>
        <end position="488"/>
    </location>
</feature>
<dbReference type="Proteomes" id="UP000221168">
    <property type="component" value="Unassembled WGS sequence"/>
</dbReference>
<feature type="compositionally biased region" description="Basic residues" evidence="7">
    <location>
        <begin position="353"/>
        <end position="362"/>
    </location>
</feature>
<dbReference type="InterPro" id="IPR002942">
    <property type="entry name" value="S4_RNA-bd"/>
</dbReference>
<dbReference type="OrthoDB" id="9807213at2"/>
<dbReference type="Gene3D" id="3.30.70.1560">
    <property type="entry name" value="Alpha-L RNA-binding motif"/>
    <property type="match status" value="1"/>
</dbReference>
<organism evidence="9 10">
    <name type="scientific">Zhengella mangrovi</name>
    <dbReference type="NCBI Taxonomy" id="1982044"/>
    <lineage>
        <taxon>Bacteria</taxon>
        <taxon>Pseudomonadati</taxon>
        <taxon>Pseudomonadota</taxon>
        <taxon>Alphaproteobacteria</taxon>
        <taxon>Hyphomicrobiales</taxon>
        <taxon>Notoacmeibacteraceae</taxon>
        <taxon>Zhengella</taxon>
    </lineage>
</organism>
<comment type="similarity">
    <text evidence="2 6">Belongs to the pseudouridine synthase RsuA family.</text>
</comment>
<evidence type="ECO:0000256" key="2">
    <source>
        <dbReference type="ARBA" id="ARBA00008348"/>
    </source>
</evidence>
<evidence type="ECO:0000256" key="7">
    <source>
        <dbReference type="SAM" id="MobiDB-lite"/>
    </source>
</evidence>
<dbReference type="EMBL" id="PDVP01000009">
    <property type="protein sequence ID" value="PHP66214.1"/>
    <property type="molecule type" value="Genomic_DNA"/>
</dbReference>
<dbReference type="Gene3D" id="3.30.70.580">
    <property type="entry name" value="Pseudouridine synthase I, catalytic domain, N-terminal subdomain"/>
    <property type="match status" value="1"/>
</dbReference>
<dbReference type="InterPro" id="IPR020094">
    <property type="entry name" value="TruA/RsuA/RluB/E/F_N"/>
</dbReference>
<feature type="compositionally biased region" description="Basic and acidic residues" evidence="7">
    <location>
        <begin position="1"/>
        <end position="21"/>
    </location>
</feature>
<proteinExistence type="inferred from homology"/>
<dbReference type="SMART" id="SM00363">
    <property type="entry name" value="S4"/>
    <property type="match status" value="1"/>
</dbReference>
<sequence>MTDDRKDKPRGPRKPFGDRKTAPAGGRGKPAGKPPRRFDREPEAEAAPAGERIAKRLARAGVSSRREAEALIADGRISVNGKVIESPALNVTREDRIAIDGKPIPEIERTRLWLFHKPSGLVTTNRDPEGRKTVFEALPEGMPRVVSVGRLDINTEGLLLLTNDGGLARVLELPSTGWLRRYRVRVHGEIDQARLDELKNGIAVDGVFYGAMEAVLDREQGSNSWLTISFREGKNREVKNVMGALGLEVTRLIRVSYGPFQLGDLPEGAVREMRGRALRDQLGEALIEEAGADFDAPVLNEFSNKPVRKGEEPEKRSTSRPRRDRDEWRADALDRLQTRPAREELREEEGGLIRRRGRHPGGPRRDDRSGEDRPRRDREGDRPRRFGNEDRPHRDRDDDRPRRDREDRPPRDRAAPRDGAGRDGDRPQQKRFGEESRGAHVWRAPGARPASAKSAPAAKKDGPARPAGKPAGKAGYRGKAEGGPKGRPEGSGGGRFARGPGRSEGPGQGRGPDRGGPSKGRPGGKPRGPRGGRDG</sequence>
<name>A0A2G1QL68_9HYPH</name>
<gene>
    <name evidence="9" type="ORF">CSC94_14860</name>
</gene>
<dbReference type="InterPro" id="IPR000748">
    <property type="entry name" value="PsdUridine_synth_RsuA/RluB/E/F"/>
</dbReference>
<evidence type="ECO:0000313" key="9">
    <source>
        <dbReference type="EMBL" id="PHP66214.1"/>
    </source>
</evidence>
<dbReference type="PROSITE" id="PS50889">
    <property type="entry name" value="S4"/>
    <property type="match status" value="1"/>
</dbReference>
<dbReference type="InterPro" id="IPR020103">
    <property type="entry name" value="PsdUridine_synth_cat_dom_sf"/>
</dbReference>
<evidence type="ECO:0000259" key="8">
    <source>
        <dbReference type="SMART" id="SM00363"/>
    </source>
</evidence>
<evidence type="ECO:0000256" key="5">
    <source>
        <dbReference type="PROSITE-ProRule" id="PRU00182"/>
    </source>
</evidence>
<feature type="compositionally biased region" description="Low complexity" evidence="7">
    <location>
        <begin position="443"/>
        <end position="457"/>
    </location>
</feature>
<evidence type="ECO:0000256" key="4">
    <source>
        <dbReference type="ARBA" id="ARBA00023235"/>
    </source>
</evidence>
<dbReference type="AlphaFoldDB" id="A0A2G1QL68"/>
<feature type="compositionally biased region" description="Basic and acidic residues" evidence="7">
    <location>
        <begin position="363"/>
        <end position="438"/>
    </location>
</feature>
<dbReference type="GO" id="GO:0000455">
    <property type="term" value="P:enzyme-directed rRNA pseudouridine synthesis"/>
    <property type="evidence" value="ECO:0007669"/>
    <property type="project" value="UniProtKB-ARBA"/>
</dbReference>
<evidence type="ECO:0000256" key="6">
    <source>
        <dbReference type="RuleBase" id="RU003887"/>
    </source>
</evidence>
<dbReference type="GO" id="GO:0003723">
    <property type="term" value="F:RNA binding"/>
    <property type="evidence" value="ECO:0007669"/>
    <property type="project" value="UniProtKB-KW"/>
</dbReference>
<feature type="compositionally biased region" description="Basic residues" evidence="7">
    <location>
        <begin position="522"/>
        <end position="535"/>
    </location>
</feature>
<dbReference type="InterPro" id="IPR050343">
    <property type="entry name" value="RsuA_PseudoU_synthase"/>
</dbReference>
<evidence type="ECO:0000256" key="3">
    <source>
        <dbReference type="ARBA" id="ARBA00022884"/>
    </source>
</evidence>